<comment type="similarity">
    <text evidence="1 4">Belongs to the glycosyl hydrolase 31 family.</text>
</comment>
<dbReference type="Pfam" id="PF01055">
    <property type="entry name" value="Glyco_hydro_31_2nd"/>
    <property type="match status" value="2"/>
</dbReference>
<dbReference type="SUPFAM" id="SSF51011">
    <property type="entry name" value="Glycosyl hydrolase domain"/>
    <property type="match status" value="1"/>
</dbReference>
<dbReference type="Pfam" id="PF13802">
    <property type="entry name" value="Gal_mutarotas_2"/>
    <property type="match status" value="1"/>
</dbReference>
<sequence>MFCFLYTDNVAVFAPSENCAYGSSLAIEKDITYYKDLSEDFTFTPVFSNSRAAYLSMPLVNEEGTFPVRQRSEFKGLNGYDFYGGGEQLGKLRKNGEVLPVYNRDNFMYEQGQNLYQAHPWIMAVGPDGVSYGFLADSTYRGEIDLRGNQLAFEFEGESHRILVLKGETPSEVLKLLAELIGKMTLPPKWALGYQQCRYSYENEDEMKSIIDDFRLRQLPCDVVWFDIDYMDHFKVFTFDSKAFPDPKRMNTYAHKHNFKTVWMIDPGVKVEEGYNIYEEIKQQNLYLKYSDTPQGSHHDIKIDLDLSSNSQDGHKLIDGKMSTAWQASTYDQKPSIILDLNASSEILSVELYWQKSFPLDYTIHHSLDKVKWFLLGQGKGFISGGKHSLPSHKQTQARYIKLSYSSDPNQDYSLEQIMLNGESFHPLNDITNEDMFVGNVWPGRCVFPDFTRQDCSDWWRDLYPKYVSCGIDGVWNDMNEPAVFGGGPQMTVPDEVMHEGGLSIHHQTLEAGPHNKYHNVYGMLMAKATREGMLKANPGKRPFVLTRANYLGGHRYAATWTGDNKSTLKHLKLATPMCLNMGLSGQAFVGPDLGGFAGNAKAELFEQWMAIGAFYPFMRGHSSKGTNRKEPWAFGQSTEDSCRLSLHNRYRLIPYLYTLFWEASNTGLPIMRPAFFADLANKSLRKEENKFLLGNDLLIVPAWDKTKRFPKGDWKELSTLCTEFINVYLRQGAILALGKAVNYVEEQKNYDWEFIINPNQNGKAEGLVYLDSGEGWDYLKGEQELIQLSYQKSLLKSSNNKLNISEFTLL</sequence>
<dbReference type="InterPro" id="IPR000322">
    <property type="entry name" value="Glyco_hydro_31_TIM"/>
</dbReference>
<dbReference type="GO" id="GO:0005975">
    <property type="term" value="P:carbohydrate metabolic process"/>
    <property type="evidence" value="ECO:0007669"/>
    <property type="project" value="InterPro"/>
</dbReference>
<dbReference type="Pfam" id="PF00754">
    <property type="entry name" value="F5_F8_type_C"/>
    <property type="match status" value="1"/>
</dbReference>
<dbReference type="Gene3D" id="2.60.40.1180">
    <property type="entry name" value="Golgi alpha-mannosidase II"/>
    <property type="match status" value="1"/>
</dbReference>
<comment type="caution">
    <text evidence="6">The sequence shown here is derived from an EMBL/GenBank/DDBJ whole genome shotgun (WGS) entry which is preliminary data.</text>
</comment>
<dbReference type="STRING" id="313628.LNTAR_17288"/>
<evidence type="ECO:0000313" key="7">
    <source>
        <dbReference type="Proteomes" id="UP000004947"/>
    </source>
</evidence>
<dbReference type="CDD" id="cd06604">
    <property type="entry name" value="GH31_glucosidase_II_MalA"/>
    <property type="match status" value="1"/>
</dbReference>
<dbReference type="InterPro" id="IPR025887">
    <property type="entry name" value="Glyco_hydro_31_N_dom"/>
</dbReference>
<dbReference type="PANTHER" id="PTHR22762">
    <property type="entry name" value="ALPHA-GLUCOSIDASE"/>
    <property type="match status" value="1"/>
</dbReference>
<keyword evidence="7" id="KW-1185">Reference proteome</keyword>
<dbReference type="InterPro" id="IPR011013">
    <property type="entry name" value="Gal_mutarotase_sf_dom"/>
</dbReference>
<keyword evidence="2 4" id="KW-0378">Hydrolase</keyword>
<protein>
    <submittedName>
        <fullName evidence="6">Alpha-glucosidase II</fullName>
    </submittedName>
</protein>
<evidence type="ECO:0000256" key="3">
    <source>
        <dbReference type="ARBA" id="ARBA00023295"/>
    </source>
</evidence>
<dbReference type="RefSeq" id="WP_007276648.1">
    <property type="nucleotide sequence ID" value="NZ_ABCK01000001.1"/>
</dbReference>
<accession>A6DFE6</accession>
<evidence type="ECO:0000313" key="6">
    <source>
        <dbReference type="EMBL" id="EDM29526.1"/>
    </source>
</evidence>
<evidence type="ECO:0000256" key="4">
    <source>
        <dbReference type="RuleBase" id="RU361185"/>
    </source>
</evidence>
<dbReference type="PROSITE" id="PS50022">
    <property type="entry name" value="FA58C_3"/>
    <property type="match status" value="1"/>
</dbReference>
<dbReference type="GO" id="GO:0004553">
    <property type="term" value="F:hydrolase activity, hydrolyzing O-glycosyl compounds"/>
    <property type="evidence" value="ECO:0007669"/>
    <property type="project" value="InterPro"/>
</dbReference>
<dbReference type="Proteomes" id="UP000004947">
    <property type="component" value="Unassembled WGS sequence"/>
</dbReference>
<name>A6DFE6_9BACT</name>
<dbReference type="SUPFAM" id="SSF74650">
    <property type="entry name" value="Galactose mutarotase-like"/>
    <property type="match status" value="1"/>
</dbReference>
<organism evidence="6 7">
    <name type="scientific">Lentisphaera araneosa HTCC2155</name>
    <dbReference type="NCBI Taxonomy" id="313628"/>
    <lineage>
        <taxon>Bacteria</taxon>
        <taxon>Pseudomonadati</taxon>
        <taxon>Lentisphaerota</taxon>
        <taxon>Lentisphaeria</taxon>
        <taxon>Lentisphaerales</taxon>
        <taxon>Lentisphaeraceae</taxon>
        <taxon>Lentisphaera</taxon>
    </lineage>
</organism>
<dbReference type="InterPro" id="IPR000421">
    <property type="entry name" value="FA58C"/>
</dbReference>
<dbReference type="EMBL" id="ABCK01000001">
    <property type="protein sequence ID" value="EDM29526.1"/>
    <property type="molecule type" value="Genomic_DNA"/>
</dbReference>
<reference evidence="6 7" key="1">
    <citation type="journal article" date="2010" name="J. Bacteriol.">
        <title>Genome sequence of Lentisphaera araneosa HTCC2155T, the type species of the order Lentisphaerales in the phylum Lentisphaerae.</title>
        <authorList>
            <person name="Thrash J.C."/>
            <person name="Cho J.C."/>
            <person name="Vergin K.L."/>
            <person name="Morris R.M."/>
            <person name="Giovannoni S.J."/>
        </authorList>
    </citation>
    <scope>NUCLEOTIDE SEQUENCE [LARGE SCALE GENOMIC DNA]</scope>
    <source>
        <strain evidence="6 7">HTCC2155</strain>
    </source>
</reference>
<evidence type="ECO:0000256" key="2">
    <source>
        <dbReference type="ARBA" id="ARBA00022801"/>
    </source>
</evidence>
<dbReference type="SUPFAM" id="SSF51445">
    <property type="entry name" value="(Trans)glycosidases"/>
    <property type="match status" value="1"/>
</dbReference>
<dbReference type="Gene3D" id="2.60.40.1760">
    <property type="entry name" value="glycosyl hydrolase (family 31)"/>
    <property type="match status" value="1"/>
</dbReference>
<dbReference type="CDD" id="cd14752">
    <property type="entry name" value="GH31_N"/>
    <property type="match status" value="1"/>
</dbReference>
<dbReference type="OrthoDB" id="176168at2"/>
<dbReference type="Pfam" id="PF21365">
    <property type="entry name" value="Glyco_hydro_31_3rd"/>
    <property type="match status" value="1"/>
</dbReference>
<keyword evidence="3 4" id="KW-0326">Glycosidase</keyword>
<evidence type="ECO:0000256" key="1">
    <source>
        <dbReference type="ARBA" id="ARBA00007806"/>
    </source>
</evidence>
<dbReference type="InterPro" id="IPR013780">
    <property type="entry name" value="Glyco_hydro_b"/>
</dbReference>
<dbReference type="SUPFAM" id="SSF49785">
    <property type="entry name" value="Galactose-binding domain-like"/>
    <property type="match status" value="1"/>
</dbReference>
<dbReference type="PANTHER" id="PTHR22762:SF120">
    <property type="entry name" value="HETEROGLYCAN GLUCOSIDASE 1"/>
    <property type="match status" value="1"/>
</dbReference>
<proteinExistence type="inferred from homology"/>
<dbReference type="InterPro" id="IPR017853">
    <property type="entry name" value="GH"/>
</dbReference>
<dbReference type="GO" id="GO:0030246">
    <property type="term" value="F:carbohydrate binding"/>
    <property type="evidence" value="ECO:0007669"/>
    <property type="project" value="InterPro"/>
</dbReference>
<dbReference type="InterPro" id="IPR008979">
    <property type="entry name" value="Galactose-bd-like_sf"/>
</dbReference>
<gene>
    <name evidence="6" type="ORF">LNTAR_17288</name>
</gene>
<dbReference type="InterPro" id="IPR048395">
    <property type="entry name" value="Glyco_hydro_31_C"/>
</dbReference>
<dbReference type="Gene3D" id="3.20.20.80">
    <property type="entry name" value="Glycosidases"/>
    <property type="match status" value="2"/>
</dbReference>
<feature type="domain" description="F5/8 type C" evidence="5">
    <location>
        <begin position="283"/>
        <end position="423"/>
    </location>
</feature>
<dbReference type="eggNOG" id="COG1501">
    <property type="taxonomic scope" value="Bacteria"/>
</dbReference>
<dbReference type="AlphaFoldDB" id="A6DFE6"/>
<dbReference type="PROSITE" id="PS00129">
    <property type="entry name" value="GLYCOSYL_HYDROL_F31_1"/>
    <property type="match status" value="1"/>
</dbReference>
<evidence type="ECO:0000259" key="5">
    <source>
        <dbReference type="PROSITE" id="PS50022"/>
    </source>
</evidence>
<dbReference type="InterPro" id="IPR030458">
    <property type="entry name" value="Glyco_hydro_31_AS"/>
</dbReference>